<organism evidence="4 5">
    <name type="scientific">Hevea brasiliensis</name>
    <name type="common">Para rubber tree</name>
    <name type="synonym">Siphonia brasiliensis</name>
    <dbReference type="NCBI Taxonomy" id="3981"/>
    <lineage>
        <taxon>Eukaryota</taxon>
        <taxon>Viridiplantae</taxon>
        <taxon>Streptophyta</taxon>
        <taxon>Embryophyta</taxon>
        <taxon>Tracheophyta</taxon>
        <taxon>Spermatophyta</taxon>
        <taxon>Magnoliopsida</taxon>
        <taxon>eudicotyledons</taxon>
        <taxon>Gunneridae</taxon>
        <taxon>Pentapetalae</taxon>
        <taxon>rosids</taxon>
        <taxon>fabids</taxon>
        <taxon>Malpighiales</taxon>
        <taxon>Euphorbiaceae</taxon>
        <taxon>Crotonoideae</taxon>
        <taxon>Micrandreae</taxon>
        <taxon>Hevea</taxon>
    </lineage>
</organism>
<evidence type="ECO:0000313" key="4">
    <source>
        <dbReference type="EMBL" id="KAJ9163030.1"/>
    </source>
</evidence>
<dbReference type="Pfam" id="PF05617">
    <property type="entry name" value="Prolamin_like"/>
    <property type="match status" value="1"/>
</dbReference>
<evidence type="ECO:0000259" key="3">
    <source>
        <dbReference type="Pfam" id="PF05617"/>
    </source>
</evidence>
<feature type="chain" id="PRO_5045593195" description="Prolamin-like domain-containing protein" evidence="2">
    <location>
        <begin position="22"/>
        <end position="138"/>
    </location>
</feature>
<evidence type="ECO:0000313" key="5">
    <source>
        <dbReference type="Proteomes" id="UP001174677"/>
    </source>
</evidence>
<gene>
    <name evidence="4" type="ORF">P3X46_022752</name>
</gene>
<accession>A0ABQ9LC69</accession>
<feature type="domain" description="Prolamin-like" evidence="3">
    <location>
        <begin position="65"/>
        <end position="127"/>
    </location>
</feature>
<protein>
    <recommendedName>
        <fullName evidence="3">Prolamin-like domain-containing protein</fullName>
    </recommendedName>
</protein>
<dbReference type="Proteomes" id="UP001174677">
    <property type="component" value="Chromosome 13"/>
</dbReference>
<comment type="caution">
    <text evidence="4">The sequence shown here is derived from an EMBL/GenBank/DDBJ whole genome shotgun (WGS) entry which is preliminary data.</text>
</comment>
<sequence>MMKKQLSVFLLFLVCSATALASVAASEEKPSNRPWLQWFGEAPQHHHHHHHPPSQPPKWDPKVVKCLQDFHVEKKCARQILASLWHRKVSVGPECCNIVNQLSEDCAETVFAGLTHSFFTFVLKQYCAHHRSAPPPKA</sequence>
<dbReference type="PANTHER" id="PTHR31181">
    <property type="entry name" value="EGG CELL-SECRETED PROTEIN 1.4"/>
    <property type="match status" value="1"/>
</dbReference>
<proteinExistence type="predicted"/>
<dbReference type="PANTHER" id="PTHR31181:SF67">
    <property type="entry name" value="PROLAMIN-LIKE PROTEIN (DUF1278)"/>
    <property type="match status" value="1"/>
</dbReference>
<evidence type="ECO:0000256" key="2">
    <source>
        <dbReference type="SAM" id="SignalP"/>
    </source>
</evidence>
<evidence type="ECO:0000256" key="1">
    <source>
        <dbReference type="ARBA" id="ARBA00022729"/>
    </source>
</evidence>
<keyword evidence="1 2" id="KW-0732">Signal</keyword>
<reference evidence="4" key="1">
    <citation type="journal article" date="2023" name="Plant Biotechnol. J.">
        <title>Chromosome-level wild Hevea brasiliensis genome provides new tools for genomic-assisted breeding and valuable loci to elevate rubber yield.</title>
        <authorList>
            <person name="Cheng H."/>
            <person name="Song X."/>
            <person name="Hu Y."/>
            <person name="Wu T."/>
            <person name="Yang Q."/>
            <person name="An Z."/>
            <person name="Feng S."/>
            <person name="Deng Z."/>
            <person name="Wu W."/>
            <person name="Zeng X."/>
            <person name="Tu M."/>
            <person name="Wang X."/>
            <person name="Huang H."/>
        </authorList>
    </citation>
    <scope>NUCLEOTIDE SEQUENCE</scope>
    <source>
        <strain evidence="4">MT/VB/25A 57/8</strain>
    </source>
</reference>
<name>A0ABQ9LC69_HEVBR</name>
<feature type="signal peptide" evidence="2">
    <location>
        <begin position="1"/>
        <end position="21"/>
    </location>
</feature>
<keyword evidence="5" id="KW-1185">Reference proteome</keyword>
<dbReference type="InterPro" id="IPR008502">
    <property type="entry name" value="Prolamin-like"/>
</dbReference>
<dbReference type="EMBL" id="JARPOI010000013">
    <property type="protein sequence ID" value="KAJ9163030.1"/>
    <property type="molecule type" value="Genomic_DNA"/>
</dbReference>